<dbReference type="InterPro" id="IPR016161">
    <property type="entry name" value="Ald_DH/histidinol_DH"/>
</dbReference>
<evidence type="ECO:0000256" key="1">
    <source>
        <dbReference type="ARBA" id="ARBA00009986"/>
    </source>
</evidence>
<evidence type="ECO:0000256" key="2">
    <source>
        <dbReference type="ARBA" id="ARBA00023002"/>
    </source>
</evidence>
<dbReference type="Proteomes" id="UP000560000">
    <property type="component" value="Unassembled WGS sequence"/>
</dbReference>
<keyword evidence="3" id="KW-0520">NAD</keyword>
<gene>
    <name evidence="7" type="ORF">HNQ86_000224</name>
</gene>
<proteinExistence type="inferred from homology"/>
<dbReference type="InterPro" id="IPR016163">
    <property type="entry name" value="Ald_DH_C"/>
</dbReference>
<keyword evidence="2 5" id="KW-0560">Oxidoreductase</keyword>
<evidence type="ECO:0000259" key="6">
    <source>
        <dbReference type="Pfam" id="PF00171"/>
    </source>
</evidence>
<feature type="domain" description="Aldehyde dehydrogenase" evidence="6">
    <location>
        <begin position="23"/>
        <end position="479"/>
    </location>
</feature>
<dbReference type="PROSITE" id="PS00070">
    <property type="entry name" value="ALDEHYDE_DEHYDR_CYS"/>
    <property type="match status" value="1"/>
</dbReference>
<organism evidence="7 8">
    <name type="scientific">Oleiagrimonas soli</name>
    <dbReference type="NCBI Taxonomy" id="1543381"/>
    <lineage>
        <taxon>Bacteria</taxon>
        <taxon>Pseudomonadati</taxon>
        <taxon>Pseudomonadota</taxon>
        <taxon>Gammaproteobacteria</taxon>
        <taxon>Lysobacterales</taxon>
        <taxon>Rhodanobacteraceae</taxon>
        <taxon>Oleiagrimonas</taxon>
    </lineage>
</organism>
<comment type="caution">
    <text evidence="7">The sequence shown here is derived from an EMBL/GenBank/DDBJ whole genome shotgun (WGS) entry which is preliminary data.</text>
</comment>
<evidence type="ECO:0000256" key="3">
    <source>
        <dbReference type="ARBA" id="ARBA00023027"/>
    </source>
</evidence>
<dbReference type="InterPro" id="IPR016160">
    <property type="entry name" value="Ald_DH_CS_CYS"/>
</dbReference>
<sequence length="487" mass="51434">MDMPSFQHLIDGRMVDAADGGWRDVHEPATGQVYARCADGNAADVERAVAAAAAAAPDWGRRPAGERAALLRRMADLVEQRLDAFAAAESRDSGKPVALARNVDIPRAVANLRFFAAAIETWDGASHAMPGQAINVTLRQPLGVAACISPWNLPLYLFTWKIAPALACGNAVVAKPSEITPCTATMLAEVALEAGLPAGVFNVVHGEGPAVGAPLVAHPQVKAVSFTGSTRTGAAIAAATAAQFKKVSLEMGGKNPAIVFADADLSDANLDTIVRSGFANQGEICLCGSRLLVQRSIYEDFRERYLTRVKALRVGDPEAAESDLGALVSKPHFDKVVACIERARSEGGTVLCGGQAVQLEGRCAEGWFVAPTVIESLPADCATNQEEIFGPVVTLMPFEDEADALALANGTGYGLAASLWTRDIDRAQRMASALEFGIVWINCWMLRDLRTPFGGVKQSGVGREGGVEALRFFTEAKNVCIAVHPAA</sequence>
<dbReference type="EC" id="1.2.1.85" evidence="7"/>
<comment type="similarity">
    <text evidence="1 5">Belongs to the aldehyde dehydrogenase family.</text>
</comment>
<name>A0A841KGM3_9GAMM</name>
<dbReference type="Gene3D" id="3.40.605.10">
    <property type="entry name" value="Aldehyde Dehydrogenase, Chain A, domain 1"/>
    <property type="match status" value="1"/>
</dbReference>
<accession>A0A841KGM3</accession>
<feature type="active site" evidence="4">
    <location>
        <position position="250"/>
    </location>
</feature>
<dbReference type="AlphaFoldDB" id="A0A841KGM3"/>
<protein>
    <submittedName>
        <fullName evidence="7">Aminomuconate-semialdehyde/2-hydroxymuconate-6-semialdehyde dehydrogenase</fullName>
        <ecNumber evidence="7">1.2.1.32</ecNumber>
        <ecNumber evidence="7">1.2.1.85</ecNumber>
    </submittedName>
</protein>
<dbReference type="EC" id="1.2.1.32" evidence="7"/>
<dbReference type="CDD" id="cd07093">
    <property type="entry name" value="ALDH_F8_HMSADH"/>
    <property type="match status" value="1"/>
</dbReference>
<evidence type="ECO:0000256" key="5">
    <source>
        <dbReference type="RuleBase" id="RU003345"/>
    </source>
</evidence>
<dbReference type="InterPro" id="IPR016162">
    <property type="entry name" value="Ald_DH_N"/>
</dbReference>
<evidence type="ECO:0000256" key="4">
    <source>
        <dbReference type="PROSITE-ProRule" id="PRU10007"/>
    </source>
</evidence>
<dbReference type="FunFam" id="3.40.309.10:FF:000012">
    <property type="entry name" value="Betaine aldehyde dehydrogenase"/>
    <property type="match status" value="1"/>
</dbReference>
<dbReference type="GO" id="GO:0047102">
    <property type="term" value="F:aminomuconate-semialdehyde dehydrogenase activity"/>
    <property type="evidence" value="ECO:0007669"/>
    <property type="project" value="UniProtKB-EC"/>
</dbReference>
<dbReference type="PROSITE" id="PS00687">
    <property type="entry name" value="ALDEHYDE_DEHYDR_GLU"/>
    <property type="match status" value="1"/>
</dbReference>
<dbReference type="Gene3D" id="3.40.309.10">
    <property type="entry name" value="Aldehyde Dehydrogenase, Chain A, domain 2"/>
    <property type="match status" value="1"/>
</dbReference>
<dbReference type="GO" id="GO:0004030">
    <property type="term" value="F:aldehyde dehydrogenase [NAD(P)+] activity"/>
    <property type="evidence" value="ECO:0007669"/>
    <property type="project" value="UniProtKB-ARBA"/>
</dbReference>
<dbReference type="InterPro" id="IPR029510">
    <property type="entry name" value="Ald_DH_CS_GLU"/>
</dbReference>
<dbReference type="Pfam" id="PF00171">
    <property type="entry name" value="Aldedh"/>
    <property type="match status" value="1"/>
</dbReference>
<evidence type="ECO:0000313" key="7">
    <source>
        <dbReference type="EMBL" id="MBB6182879.1"/>
    </source>
</evidence>
<dbReference type="PANTHER" id="PTHR43720:SF2">
    <property type="entry name" value="2-AMINOMUCONIC SEMIALDEHYDE DEHYDROGENASE"/>
    <property type="match status" value="1"/>
</dbReference>
<dbReference type="FunFam" id="3.40.605.10:FF:000001">
    <property type="entry name" value="Aldehyde dehydrogenase 1"/>
    <property type="match status" value="1"/>
</dbReference>
<reference evidence="7 8" key="1">
    <citation type="submission" date="2020-08" db="EMBL/GenBank/DDBJ databases">
        <title>Genomic Encyclopedia of Type Strains, Phase IV (KMG-IV): sequencing the most valuable type-strain genomes for metagenomic binning, comparative biology and taxonomic classification.</title>
        <authorList>
            <person name="Goeker M."/>
        </authorList>
    </citation>
    <scope>NUCLEOTIDE SEQUENCE [LARGE SCALE GENOMIC DNA]</scope>
    <source>
        <strain evidence="7 8">DSM 107085</strain>
    </source>
</reference>
<evidence type="ECO:0000313" key="8">
    <source>
        <dbReference type="Proteomes" id="UP000560000"/>
    </source>
</evidence>
<dbReference type="EMBL" id="JACHET010000001">
    <property type="protein sequence ID" value="MBB6182879.1"/>
    <property type="molecule type" value="Genomic_DNA"/>
</dbReference>
<dbReference type="PANTHER" id="PTHR43720">
    <property type="entry name" value="2-AMINOMUCONIC SEMIALDEHYDE DEHYDROGENASE"/>
    <property type="match status" value="1"/>
</dbReference>
<dbReference type="SUPFAM" id="SSF53720">
    <property type="entry name" value="ALDH-like"/>
    <property type="match status" value="1"/>
</dbReference>
<dbReference type="InterPro" id="IPR015590">
    <property type="entry name" value="Aldehyde_DH_dom"/>
</dbReference>